<evidence type="ECO:0000256" key="13">
    <source>
        <dbReference type="SAM" id="MobiDB-lite"/>
    </source>
</evidence>
<evidence type="ECO:0000256" key="2">
    <source>
        <dbReference type="ARBA" id="ARBA00010484"/>
    </source>
</evidence>
<keyword evidence="19" id="KW-1185">Reference proteome</keyword>
<feature type="compositionally biased region" description="Basic and acidic residues" evidence="13">
    <location>
        <begin position="1257"/>
        <end position="1266"/>
    </location>
</feature>
<dbReference type="GeneID" id="111250688"/>
<evidence type="ECO:0000259" key="16">
    <source>
        <dbReference type="PROSITE" id="PS51371"/>
    </source>
</evidence>
<evidence type="ECO:0000259" key="17">
    <source>
        <dbReference type="PROSITE" id="PS51846"/>
    </source>
</evidence>
<dbReference type="EnsemblMetazoa" id="XM_022806283">
    <property type="protein sequence ID" value="XP_022662018"/>
    <property type="gene ID" value="LOC111250688"/>
</dbReference>
<dbReference type="PANTHER" id="PTHR12064:SF94">
    <property type="entry name" value="UNEXTENDED PROTEIN"/>
    <property type="match status" value="1"/>
</dbReference>
<dbReference type="InParanoid" id="A0A7M7K8I5"/>
<evidence type="ECO:0000256" key="7">
    <source>
        <dbReference type="ARBA" id="ARBA00022989"/>
    </source>
</evidence>
<dbReference type="Gene3D" id="3.10.580.10">
    <property type="entry name" value="CBS-domain"/>
    <property type="match status" value="1"/>
</dbReference>
<dbReference type="InterPro" id="IPR002550">
    <property type="entry name" value="CNNM"/>
</dbReference>
<keyword evidence="7 12" id="KW-1133">Transmembrane helix</keyword>
<dbReference type="FunCoup" id="A0A7M7K8I5">
    <property type="interactions" value="45"/>
</dbReference>
<evidence type="ECO:0000256" key="3">
    <source>
        <dbReference type="ARBA" id="ARBA00022448"/>
    </source>
</evidence>
<dbReference type="Pfam" id="PF25562">
    <property type="entry name" value="CNBH_CNNM2_C"/>
    <property type="match status" value="1"/>
</dbReference>
<dbReference type="InterPro" id="IPR046342">
    <property type="entry name" value="CBS_dom_sf"/>
</dbReference>
<keyword evidence="6" id="KW-0677">Repeat</keyword>
<dbReference type="PROSITE" id="PS51846">
    <property type="entry name" value="CNNM"/>
    <property type="match status" value="1"/>
</dbReference>
<organism evidence="18 19">
    <name type="scientific">Varroa destructor</name>
    <name type="common">Honeybee mite</name>
    <dbReference type="NCBI Taxonomy" id="109461"/>
    <lineage>
        <taxon>Eukaryota</taxon>
        <taxon>Metazoa</taxon>
        <taxon>Ecdysozoa</taxon>
        <taxon>Arthropoda</taxon>
        <taxon>Chelicerata</taxon>
        <taxon>Arachnida</taxon>
        <taxon>Acari</taxon>
        <taxon>Parasitiformes</taxon>
        <taxon>Mesostigmata</taxon>
        <taxon>Gamasina</taxon>
        <taxon>Dermanyssoidea</taxon>
        <taxon>Varroidae</taxon>
        <taxon>Varroa</taxon>
    </lineage>
</organism>
<dbReference type="RefSeq" id="XP_022662018.1">
    <property type="nucleotide sequence ID" value="XM_022806283.1"/>
</dbReference>
<feature type="region of interest" description="Disordered" evidence="13">
    <location>
        <begin position="1099"/>
        <end position="1129"/>
    </location>
</feature>
<keyword evidence="5 12" id="KW-0812">Transmembrane</keyword>
<dbReference type="OrthoDB" id="5353557at2759"/>
<dbReference type="Proteomes" id="UP000594260">
    <property type="component" value="Unplaced"/>
</dbReference>
<keyword evidence="9 11" id="KW-0129">CBS domain</keyword>
<feature type="domain" description="CBS" evidence="16">
    <location>
        <begin position="530"/>
        <end position="591"/>
    </location>
</feature>
<feature type="region of interest" description="Disordered" evidence="13">
    <location>
        <begin position="990"/>
        <end position="1036"/>
    </location>
</feature>
<dbReference type="GO" id="GO:0010960">
    <property type="term" value="P:magnesium ion homeostasis"/>
    <property type="evidence" value="ECO:0007669"/>
    <property type="project" value="InterPro"/>
</dbReference>
<feature type="transmembrane region" description="Helical" evidence="14">
    <location>
        <begin position="421"/>
        <end position="439"/>
    </location>
</feature>
<dbReference type="InterPro" id="IPR045095">
    <property type="entry name" value="ACDP"/>
</dbReference>
<dbReference type="CDD" id="cd04590">
    <property type="entry name" value="CBS_pair_CorC_HlyC_assoc"/>
    <property type="match status" value="1"/>
</dbReference>
<dbReference type="GO" id="GO:0006811">
    <property type="term" value="P:monoatomic ion transport"/>
    <property type="evidence" value="ECO:0007669"/>
    <property type="project" value="UniProtKB-KW"/>
</dbReference>
<dbReference type="PROSITE" id="PS50042">
    <property type="entry name" value="CNMP_BINDING_3"/>
    <property type="match status" value="1"/>
</dbReference>
<feature type="compositionally biased region" description="Basic and acidic residues" evidence="13">
    <location>
        <begin position="1019"/>
        <end position="1036"/>
    </location>
</feature>
<accession>A0A7M7K8I5</accession>
<evidence type="ECO:0000256" key="14">
    <source>
        <dbReference type="SAM" id="Phobius"/>
    </source>
</evidence>
<evidence type="ECO:0000256" key="12">
    <source>
        <dbReference type="PROSITE-ProRule" id="PRU01193"/>
    </source>
</evidence>
<reference evidence="18" key="1">
    <citation type="submission" date="2021-01" db="UniProtKB">
        <authorList>
            <consortium name="EnsemblMetazoa"/>
        </authorList>
    </citation>
    <scope>IDENTIFICATION</scope>
</reference>
<dbReference type="Pfam" id="PF01595">
    <property type="entry name" value="CNNM"/>
    <property type="match status" value="1"/>
</dbReference>
<feature type="compositionally biased region" description="Low complexity" evidence="13">
    <location>
        <begin position="1102"/>
        <end position="1121"/>
    </location>
</feature>
<evidence type="ECO:0000259" key="15">
    <source>
        <dbReference type="PROSITE" id="PS50042"/>
    </source>
</evidence>
<feature type="domain" description="CNNM transmembrane" evidence="17">
    <location>
        <begin position="332"/>
        <end position="511"/>
    </location>
</feature>
<dbReference type="RefSeq" id="XP_022662019.1">
    <property type="nucleotide sequence ID" value="XM_022806284.1"/>
</dbReference>
<evidence type="ECO:0000256" key="8">
    <source>
        <dbReference type="ARBA" id="ARBA00023065"/>
    </source>
</evidence>
<keyword evidence="10 12" id="KW-0472">Membrane</keyword>
<comment type="subcellular location">
    <subcellularLocation>
        <location evidence="1">Cell membrane</location>
        <topology evidence="1">Multi-pass membrane protein</topology>
    </subcellularLocation>
</comment>
<evidence type="ECO:0000313" key="19">
    <source>
        <dbReference type="Proteomes" id="UP000594260"/>
    </source>
</evidence>
<name>A0A7M7K8I5_VARDE</name>
<feature type="transmembrane region" description="Helical" evidence="14">
    <location>
        <begin position="451"/>
        <end position="471"/>
    </location>
</feature>
<feature type="domain" description="Cyclic nucleotide-binding" evidence="15">
    <location>
        <begin position="753"/>
        <end position="799"/>
    </location>
</feature>
<feature type="region of interest" description="Disordered" evidence="13">
    <location>
        <begin position="1196"/>
        <end position="1294"/>
    </location>
</feature>
<evidence type="ECO:0000256" key="9">
    <source>
        <dbReference type="ARBA" id="ARBA00023122"/>
    </source>
</evidence>
<evidence type="ECO:0000313" key="18">
    <source>
        <dbReference type="EnsemblMetazoa" id="XP_022662019"/>
    </source>
</evidence>
<keyword evidence="3" id="KW-0813">Transport</keyword>
<evidence type="ECO:0000256" key="6">
    <source>
        <dbReference type="ARBA" id="ARBA00022737"/>
    </source>
</evidence>
<dbReference type="GO" id="GO:0022857">
    <property type="term" value="F:transmembrane transporter activity"/>
    <property type="evidence" value="ECO:0007669"/>
    <property type="project" value="TreeGrafter"/>
</dbReference>
<keyword evidence="4" id="KW-1003">Cell membrane</keyword>
<dbReference type="PANTHER" id="PTHR12064">
    <property type="entry name" value="METAL TRANSPORTER CNNM"/>
    <property type="match status" value="1"/>
</dbReference>
<feature type="compositionally biased region" description="Low complexity" evidence="13">
    <location>
        <begin position="1226"/>
        <end position="1240"/>
    </location>
</feature>
<keyword evidence="8" id="KW-0406">Ion transport</keyword>
<sequence>MVGVRLGRKTTDRPTFRIFGGRSVWSYCCSVRTVVLFVLCLSANCAESVVQQRNESTRAPISPLSAMSTPEANTTASADVWSIVSLLRSSQGVSEIIARRLITLQIRGTGLSKITQISLTQSVGNPGDVCHPDHTIAFHWIRTLNKETVIDIQGELSPQSKAGDPIQRGSTLYVCVGKERNETLQHLGTEYKFRYIDSETGMAPEVSGLRAYGSSRISTDDDTGMIELPADTVVTVEVFGSSFSNSTILAFTHVAADRGVSCADMALSQVINFNSPTVQLDGNVAVLRMQFPASPADTQIYLCVKYMTENGEHTGWIHQGSARCVTFRSVGRLLPIWVQACIVITLLILSGLFSGLNLGLMSLDNTELKVIESCGTPSEQKCAKAIAPLRKNGNYLLCSLLLGNVLVNSTLTILLDDLTSGLIAILGSTMAIVVFGEIIPQAICSRHGLEVGARTLIITKIFMVLTFLASYPISRALDYVLGEEIGHVYDREKLIQYIKLTMDYTQLANEEVNIISGALELKTKQAGHIMTRIDDVFMLPYNTVLDFETVSNIIRQGYTRIPIYEGNRDTIVGLLNIKDLAFIDPGDAFPLKTVCDFYKHPLTYCFEDQCLDELLDEFKKGKSHMSIVQSIRMGEGADPVYSVVGIVTLEDVIEEILKIEIVDETDVLTDNRERKKRKEVQLSKQDFTDFAKINARSVIPAPLALATFQFLSTAVEPFKREYVSENVLRRLMVQNIFIHIKADELADDSRKFIYRAGKATDYFALLLEGRAKVTLHTSANEELQHEAGPFSYFGVPAIFLLPVAGQAGEGKFPGTADNSASQLSLASPASECIHLAERAFTPDYSVEAVTNVLYMRVHRSVYAAAYKTSRLDRSNRSTAASLETEWANVLNALNTSNRHRNTTGGGGPTASVNHNVGHVGQAATTTTAAPAEAFSAHGSLTCGNNTSTPTTPAATTAKAGLTSGAGKCHISATPPTSPRARTSNLEALHEKSTEDNDHGTGHHQQQQQKYDCAPGGGCMDRDSDSGKGTAKDKDMSEKAPLLAAAYSANAPPANFGFRSSTYGGLGELRLEQLGAKRHSSSVMTQMSGGIVPQKHTQQHAYNNNNNNNNNSNSNNNNNNNNTAGTPCLSSASFSGPPVLAAPLTRSSDASIASIPLHELHTTMAVQPSSTTQQQVIRSPESNKSVIIDVVGSAAGTAAKGQGLPLSTGTGNGSKGARPPAGLPGLSAVTSSSANNSRASSGQQPQQYLPPGSGTAREPLEPRDVNERTLLLSGHTSSSSSSSNEHGVHQQPPTS</sequence>
<dbReference type="InterPro" id="IPR044751">
    <property type="entry name" value="Ion_transp-like_CBS"/>
</dbReference>
<dbReference type="PROSITE" id="PS51371">
    <property type="entry name" value="CBS"/>
    <property type="match status" value="1"/>
</dbReference>
<protein>
    <submittedName>
        <fullName evidence="18">Uncharacterized protein</fullName>
    </submittedName>
</protein>
<dbReference type="InterPro" id="IPR000595">
    <property type="entry name" value="cNMP-bd_dom"/>
</dbReference>
<evidence type="ECO:0000256" key="11">
    <source>
        <dbReference type="PROSITE-ProRule" id="PRU00703"/>
    </source>
</evidence>
<evidence type="ECO:0000256" key="10">
    <source>
        <dbReference type="ARBA" id="ARBA00023136"/>
    </source>
</evidence>
<evidence type="ECO:0000256" key="5">
    <source>
        <dbReference type="ARBA" id="ARBA00022692"/>
    </source>
</evidence>
<evidence type="ECO:0000256" key="4">
    <source>
        <dbReference type="ARBA" id="ARBA00022475"/>
    </source>
</evidence>
<dbReference type="SUPFAM" id="SSF54631">
    <property type="entry name" value="CBS-domain pair"/>
    <property type="match status" value="1"/>
</dbReference>
<dbReference type="InterPro" id="IPR000644">
    <property type="entry name" value="CBS_dom"/>
</dbReference>
<feature type="transmembrane region" description="Helical" evidence="14">
    <location>
        <begin position="336"/>
        <end position="360"/>
    </location>
</feature>
<feature type="compositionally biased region" description="Basic and acidic residues" evidence="13">
    <location>
        <begin position="990"/>
        <end position="1000"/>
    </location>
</feature>
<dbReference type="EnsemblMetazoa" id="XM_022806284">
    <property type="protein sequence ID" value="XP_022662019"/>
    <property type="gene ID" value="LOC111250688"/>
</dbReference>
<dbReference type="FunFam" id="3.10.580.10:FF:000001">
    <property type="entry name" value="Putative metal transporter CNNM3 isoform 2"/>
    <property type="match status" value="1"/>
</dbReference>
<evidence type="ECO:0000256" key="1">
    <source>
        <dbReference type="ARBA" id="ARBA00004651"/>
    </source>
</evidence>
<proteinExistence type="inferred from homology"/>
<feature type="transmembrane region" description="Helical" evidence="14">
    <location>
        <begin position="394"/>
        <end position="415"/>
    </location>
</feature>
<dbReference type="GO" id="GO:0005886">
    <property type="term" value="C:plasma membrane"/>
    <property type="evidence" value="ECO:0007669"/>
    <property type="project" value="UniProtKB-SubCell"/>
</dbReference>
<comment type="similarity">
    <text evidence="2">Belongs to the ACDP family.</text>
</comment>
<dbReference type="KEGG" id="vde:111250688"/>